<dbReference type="SUPFAM" id="SSF56954">
    <property type="entry name" value="Outer membrane efflux proteins (OEP)"/>
    <property type="match status" value="1"/>
</dbReference>
<dbReference type="GO" id="GO:0015562">
    <property type="term" value="F:efflux transmembrane transporter activity"/>
    <property type="evidence" value="ECO:0007669"/>
    <property type="project" value="InterPro"/>
</dbReference>
<evidence type="ECO:0000256" key="1">
    <source>
        <dbReference type="ARBA" id="ARBA00007613"/>
    </source>
</evidence>
<gene>
    <name evidence="2" type="ORF">TSACC_2191</name>
</gene>
<dbReference type="InterPro" id="IPR010131">
    <property type="entry name" value="MdtP/NodT-like"/>
</dbReference>
<dbReference type="EMBL" id="BDCO01000002">
    <property type="protein sequence ID" value="GAT31797.1"/>
    <property type="molecule type" value="Genomic_DNA"/>
</dbReference>
<reference evidence="3" key="1">
    <citation type="journal article" date="2017" name="Genome Announc.">
        <title>Draft Genome Sequence of Terrimicrobium sacchariphilum NM-5T, a Facultative Anaerobic Soil Bacterium of the Class Spartobacteria.</title>
        <authorList>
            <person name="Qiu Y.L."/>
            <person name="Tourlousse D.M."/>
            <person name="Matsuura N."/>
            <person name="Ohashi A."/>
            <person name="Sekiguchi Y."/>
        </authorList>
    </citation>
    <scope>NUCLEOTIDE SEQUENCE [LARGE SCALE GENOMIC DNA]</scope>
    <source>
        <strain evidence="3">NM-5</strain>
    </source>
</reference>
<dbReference type="InterPro" id="IPR003423">
    <property type="entry name" value="OMP_efflux"/>
</dbReference>
<name>A0A146G440_TERSA</name>
<comment type="similarity">
    <text evidence="1">Belongs to the outer membrane factor (OMF) (TC 1.B.17) family.</text>
</comment>
<accession>A0A146G440</accession>
<sequence>MAMLAAFSAHAEEGTVYTIDGLVTRALANNAELKAYEAEVLAARGQRTQAGFFKNPEVTVELGGREVRDSENILQGSGTTFSLTVMQTLEFPGKGTLRKAIANKNVEIAELGLAQFRLSLAAQVRLLGYEYLAAASTERAAESVYKQSRAVAEQLGESGDFGARLQLESRLVQASLVELGARIKEASLRSERARTRINALLGRPQSLPIRITSSFAPPTAVFDRSAVILAAQSGSPLLQIRRKELERSARELTATRLDIAPDFAIGPFFSRDVAGDTEQNLGGAISATLPVWDWNIGNIQGARARMAVAEALRVKAEREVEAELLGLIKAYELTRRQIAMIPLGLLGGVQEASALAETQYRNGSIGAQLYLDTQAAYLNSLQTSQDAVLDAWRAVLDIGLLTGGQLETLKGAKR</sequence>
<proteinExistence type="inferred from homology"/>
<evidence type="ECO:0000313" key="2">
    <source>
        <dbReference type="EMBL" id="GAT31797.1"/>
    </source>
</evidence>
<dbReference type="PANTHER" id="PTHR30203:SF24">
    <property type="entry name" value="BLR4935 PROTEIN"/>
    <property type="match status" value="1"/>
</dbReference>
<dbReference type="AlphaFoldDB" id="A0A146G440"/>
<dbReference type="Proteomes" id="UP000076023">
    <property type="component" value="Unassembled WGS sequence"/>
</dbReference>
<evidence type="ECO:0000313" key="3">
    <source>
        <dbReference type="Proteomes" id="UP000076023"/>
    </source>
</evidence>
<organism evidence="2 3">
    <name type="scientific">Terrimicrobium sacchariphilum</name>
    <dbReference type="NCBI Taxonomy" id="690879"/>
    <lineage>
        <taxon>Bacteria</taxon>
        <taxon>Pseudomonadati</taxon>
        <taxon>Verrucomicrobiota</taxon>
        <taxon>Terrimicrobiia</taxon>
        <taxon>Terrimicrobiales</taxon>
        <taxon>Terrimicrobiaceae</taxon>
        <taxon>Terrimicrobium</taxon>
    </lineage>
</organism>
<dbReference type="Pfam" id="PF02321">
    <property type="entry name" value="OEP"/>
    <property type="match status" value="1"/>
</dbReference>
<protein>
    <submittedName>
        <fullName evidence="2">Outer membrane protein, cobalt-zinc-cadmium efflux system</fullName>
    </submittedName>
</protein>
<dbReference type="Gene3D" id="1.20.1600.10">
    <property type="entry name" value="Outer membrane efflux proteins (OEP)"/>
    <property type="match status" value="1"/>
</dbReference>
<dbReference type="STRING" id="690879.TSACC_2191"/>
<keyword evidence="3" id="KW-1185">Reference proteome</keyword>
<dbReference type="PANTHER" id="PTHR30203">
    <property type="entry name" value="OUTER MEMBRANE CATION EFFLUX PROTEIN"/>
    <property type="match status" value="1"/>
</dbReference>
<dbReference type="InParanoid" id="A0A146G440"/>
<comment type="caution">
    <text evidence="2">The sequence shown here is derived from an EMBL/GenBank/DDBJ whole genome shotgun (WGS) entry which is preliminary data.</text>
</comment>